<dbReference type="PANTHER" id="PTHR36919">
    <property type="entry name" value="BLR1215 PROTEIN"/>
    <property type="match status" value="1"/>
</dbReference>
<dbReference type="Pfam" id="PF09917">
    <property type="entry name" value="DUF2147"/>
    <property type="match status" value="1"/>
</dbReference>
<keyword evidence="4" id="KW-1185">Reference proteome</keyword>
<dbReference type="PANTHER" id="PTHR36919:SF2">
    <property type="entry name" value="BLL6627 PROTEIN"/>
    <property type="match status" value="1"/>
</dbReference>
<name>A0ABS3KIG5_9PROT</name>
<gene>
    <name evidence="3" type="ORF">IAI60_21925</name>
</gene>
<feature type="chain" id="PRO_5045836405" evidence="1">
    <location>
        <begin position="17"/>
        <end position="145"/>
    </location>
</feature>
<reference evidence="3 4" key="1">
    <citation type="submission" date="2020-09" db="EMBL/GenBank/DDBJ databases">
        <title>Roseomonas.</title>
        <authorList>
            <person name="Zhu W."/>
        </authorList>
    </citation>
    <scope>NUCLEOTIDE SEQUENCE [LARGE SCALE GENOMIC DNA]</scope>
    <source>
        <strain evidence="3 4">1311</strain>
    </source>
</reference>
<feature type="domain" description="DUF2147" evidence="2">
    <location>
        <begin position="21"/>
        <end position="135"/>
    </location>
</feature>
<proteinExistence type="predicted"/>
<feature type="signal peptide" evidence="1">
    <location>
        <begin position="1"/>
        <end position="16"/>
    </location>
</feature>
<evidence type="ECO:0000259" key="2">
    <source>
        <dbReference type="Pfam" id="PF09917"/>
    </source>
</evidence>
<dbReference type="InterPro" id="IPR019223">
    <property type="entry name" value="DUF2147"/>
</dbReference>
<accession>A0ABS3KIG5</accession>
<protein>
    <submittedName>
        <fullName evidence="3">DUF2147 domain-containing protein</fullName>
    </submittedName>
</protein>
<dbReference type="RefSeq" id="WP_207451301.1">
    <property type="nucleotide sequence ID" value="NZ_CP061098.1"/>
</dbReference>
<dbReference type="Gene3D" id="2.40.128.520">
    <property type="match status" value="1"/>
</dbReference>
<evidence type="ECO:0000313" key="4">
    <source>
        <dbReference type="Proteomes" id="UP001518990"/>
    </source>
</evidence>
<dbReference type="Proteomes" id="UP001518990">
    <property type="component" value="Unassembled WGS sequence"/>
</dbReference>
<dbReference type="EMBL" id="JACTNF010000056">
    <property type="protein sequence ID" value="MBO1077258.1"/>
    <property type="molecule type" value="Genomic_DNA"/>
</dbReference>
<evidence type="ECO:0000256" key="1">
    <source>
        <dbReference type="SAM" id="SignalP"/>
    </source>
</evidence>
<comment type="caution">
    <text evidence="3">The sequence shown here is derived from an EMBL/GenBank/DDBJ whole genome shotgun (WGS) entry which is preliminary data.</text>
</comment>
<keyword evidence="1" id="KW-0732">Signal</keyword>
<organism evidence="3 4">
    <name type="scientific">Roseomonas marmotae</name>
    <dbReference type="NCBI Taxonomy" id="2768161"/>
    <lineage>
        <taxon>Bacteria</taxon>
        <taxon>Pseudomonadati</taxon>
        <taxon>Pseudomonadota</taxon>
        <taxon>Alphaproteobacteria</taxon>
        <taxon>Acetobacterales</taxon>
        <taxon>Roseomonadaceae</taxon>
        <taxon>Roseomonas</taxon>
    </lineage>
</organism>
<sequence length="145" mass="15853">MAALISLVASCTAAWAAVPGGVWLIDGKAAVQIFECSGQLCGRILWLQTPRDTQGQLNRDKNNPDPGLRQRRLCGLTVLWGLHATGPDRWGGGWFYNPDDGKTYNVTAELRTADLIVARIYSGVRLFGKTKTLLRVPHGTSEGWC</sequence>
<evidence type="ECO:0000313" key="3">
    <source>
        <dbReference type="EMBL" id="MBO1077258.1"/>
    </source>
</evidence>